<evidence type="ECO:0000313" key="1">
    <source>
        <dbReference type="EMBL" id="EHO71876.1"/>
    </source>
</evidence>
<sequence>MRILLLGEYSNVHNTLAIGLRELGHTVTVVSNGDFWKNYPRDIDLARRPGRLGGICLLLKVLLLLPRLRNYDIVQFINPIFFELKAHRLVPIFRYLKKHNRRLVLGAYGMDHYWVSTNITQMPLRYSDFNIGKQLRNNPEAIKEQHEWLGTDKEYLNKLMARECHGIIAGLYEYLVSYTPHYPQKITFIPYPIIIHSTHINTFSSIPYPINIFIGISRSRSHYKGTDIMLHAAQTLRATYPDKVKLTIAEGLPFEEYTKKMNGADIILDQLYSYTPSMNPLEAMSRGIICVGGGEPENYQILNEPTLRPIINVEPTYESCLHQLEQLINHPERIPKLKKQSIAYIVKHHDHKKIARQYEQFYLRLLQNC</sequence>
<organism evidence="1 2">
    <name type="scientific">Prevotella micans F0438</name>
    <dbReference type="NCBI Taxonomy" id="883158"/>
    <lineage>
        <taxon>Bacteria</taxon>
        <taxon>Pseudomonadati</taxon>
        <taxon>Bacteroidota</taxon>
        <taxon>Bacteroidia</taxon>
        <taxon>Bacteroidales</taxon>
        <taxon>Prevotellaceae</taxon>
        <taxon>Prevotella</taxon>
    </lineage>
</organism>
<dbReference type="eggNOG" id="COG0438">
    <property type="taxonomic scope" value="Bacteria"/>
</dbReference>
<reference evidence="1 2" key="1">
    <citation type="submission" date="2011-12" db="EMBL/GenBank/DDBJ databases">
        <title>The Genome Sequence of Prevotella micans F0438.</title>
        <authorList>
            <consortium name="The Broad Institute Genome Sequencing Platform"/>
            <person name="Earl A."/>
            <person name="Ward D."/>
            <person name="Feldgarden M."/>
            <person name="Gevers D."/>
            <person name="Izard J."/>
            <person name="Baranova O.V."/>
            <person name="Blanton J.M."/>
            <person name="Wade W.G."/>
            <person name="Dewhirst F.E."/>
            <person name="Young S.K."/>
            <person name="Zeng Q."/>
            <person name="Gargeya S."/>
            <person name="Fitzgerald M."/>
            <person name="Haas B."/>
            <person name="Abouelleil A."/>
            <person name="Alvarado L."/>
            <person name="Arachchi H.M."/>
            <person name="Berlin A."/>
            <person name="Chapman S.B."/>
            <person name="Gearin G."/>
            <person name="Goldberg J."/>
            <person name="Griggs A."/>
            <person name="Gujja S."/>
            <person name="Hansen M."/>
            <person name="Heiman D."/>
            <person name="Howarth C."/>
            <person name="Larimer J."/>
            <person name="Lui A."/>
            <person name="MacDonald P.J.P."/>
            <person name="McCowen C."/>
            <person name="Montmayeur A."/>
            <person name="Murphy C."/>
            <person name="Neiman D."/>
            <person name="Pearson M."/>
            <person name="Priest M."/>
            <person name="Roberts A."/>
            <person name="Saif S."/>
            <person name="Shea T."/>
            <person name="Sisk P."/>
            <person name="Stolte C."/>
            <person name="Sykes S."/>
            <person name="Wortman J."/>
            <person name="Nusbaum C."/>
            <person name="Birren B."/>
        </authorList>
    </citation>
    <scope>NUCLEOTIDE SEQUENCE [LARGE SCALE GENOMIC DNA]</scope>
    <source>
        <strain evidence="1 2">F0438</strain>
    </source>
</reference>
<comment type="caution">
    <text evidence="1">The sequence shown here is derived from an EMBL/GenBank/DDBJ whole genome shotgun (WGS) entry which is preliminary data.</text>
</comment>
<name>H1Q1M9_9BACT</name>
<dbReference type="STRING" id="883158.HMPREF9140_00817"/>
<protein>
    <recommendedName>
        <fullName evidence="3">Glycosyltransferase subfamily 4-like N-terminal domain-containing protein</fullName>
    </recommendedName>
</protein>
<accession>H1Q1M9</accession>
<dbReference type="PATRIC" id="fig|883158.3.peg.825"/>
<dbReference type="SUPFAM" id="SSF53756">
    <property type="entry name" value="UDP-Glycosyltransferase/glycogen phosphorylase"/>
    <property type="match status" value="1"/>
</dbReference>
<dbReference type="AlphaFoldDB" id="H1Q1M9"/>
<dbReference type="Proteomes" id="UP000016023">
    <property type="component" value="Unassembled WGS sequence"/>
</dbReference>
<evidence type="ECO:0008006" key="3">
    <source>
        <dbReference type="Google" id="ProtNLM"/>
    </source>
</evidence>
<dbReference type="RefSeq" id="WP_006951928.1">
    <property type="nucleotide sequence ID" value="NZ_JH594521.1"/>
</dbReference>
<gene>
    <name evidence="1" type="ORF">HMPREF9140_00817</name>
</gene>
<dbReference type="HOGENOM" id="CLU_055801_0_0_10"/>
<proteinExistence type="predicted"/>
<evidence type="ECO:0000313" key="2">
    <source>
        <dbReference type="Proteomes" id="UP000016023"/>
    </source>
</evidence>
<dbReference type="Gene3D" id="3.40.50.2000">
    <property type="entry name" value="Glycogen Phosphorylase B"/>
    <property type="match status" value="1"/>
</dbReference>
<dbReference type="EMBL" id="AGWK01000026">
    <property type="protein sequence ID" value="EHO71876.1"/>
    <property type="molecule type" value="Genomic_DNA"/>
</dbReference>
<keyword evidence="2" id="KW-1185">Reference proteome</keyword>